<sequence>MGSIFSQTISTNPSNCLPRSRLAKVIFIGAENVGKTSILTRFNNDSFNMDIPPTRGADLVRITLPNNHVQNNPRSQPPIETLLIWDCAGAERYWYLVPPFTRDARVVVAVYDVTRQKSFEDVLRKVEIWESSLTRIILVGNKVDLDEKEVESAVVEEVAGRMRYGFAETSARSGVGVKGLFEMIEGFVNGD</sequence>
<gene>
    <name evidence="3" type="ORF">BDW59DRAFT_138278</name>
</gene>
<dbReference type="SUPFAM" id="SSF52540">
    <property type="entry name" value="P-loop containing nucleoside triphosphate hydrolases"/>
    <property type="match status" value="1"/>
</dbReference>
<dbReference type="Gene3D" id="3.40.50.300">
    <property type="entry name" value="P-loop containing nucleotide triphosphate hydrolases"/>
    <property type="match status" value="1"/>
</dbReference>
<dbReference type="InterPro" id="IPR005225">
    <property type="entry name" value="Small_GTP-bd"/>
</dbReference>
<dbReference type="Proteomes" id="UP001610335">
    <property type="component" value="Unassembled WGS sequence"/>
</dbReference>
<name>A0ABR4J1K4_9EURO</name>
<keyword evidence="1" id="KW-0547">Nucleotide-binding</keyword>
<dbReference type="PANTHER" id="PTHR47977">
    <property type="entry name" value="RAS-RELATED PROTEIN RAB"/>
    <property type="match status" value="1"/>
</dbReference>
<dbReference type="InterPro" id="IPR001806">
    <property type="entry name" value="Small_GTPase"/>
</dbReference>
<accession>A0ABR4J1K4</accession>
<dbReference type="SMART" id="SM00174">
    <property type="entry name" value="RHO"/>
    <property type="match status" value="1"/>
</dbReference>
<dbReference type="PROSITE" id="PS51419">
    <property type="entry name" value="RAB"/>
    <property type="match status" value="1"/>
</dbReference>
<reference evidence="3 4" key="1">
    <citation type="submission" date="2024-07" db="EMBL/GenBank/DDBJ databases">
        <title>Section-level genome sequencing and comparative genomics of Aspergillus sections Usti and Cavernicolus.</title>
        <authorList>
            <consortium name="Lawrence Berkeley National Laboratory"/>
            <person name="Nybo J.L."/>
            <person name="Vesth T.C."/>
            <person name="Theobald S."/>
            <person name="Frisvad J.C."/>
            <person name="Larsen T.O."/>
            <person name="Kjaerboelling I."/>
            <person name="Rothschild-Mancinelli K."/>
            <person name="Lyhne E.K."/>
            <person name="Kogle M.E."/>
            <person name="Barry K."/>
            <person name="Clum A."/>
            <person name="Na H."/>
            <person name="Ledsgaard L."/>
            <person name="Lin J."/>
            <person name="Lipzen A."/>
            <person name="Kuo A."/>
            <person name="Riley R."/>
            <person name="Mondo S."/>
            <person name="LaButti K."/>
            <person name="Haridas S."/>
            <person name="Pangalinan J."/>
            <person name="Salamov A.A."/>
            <person name="Simmons B.A."/>
            <person name="Magnuson J.K."/>
            <person name="Chen J."/>
            <person name="Drula E."/>
            <person name="Henrissat B."/>
            <person name="Wiebenga A."/>
            <person name="Lubbers R.J."/>
            <person name="Gomes A.C."/>
            <person name="Makela M.R."/>
            <person name="Stajich J."/>
            <person name="Grigoriev I.V."/>
            <person name="Mortensen U.H."/>
            <person name="De vries R.P."/>
            <person name="Baker S.E."/>
            <person name="Andersen M.R."/>
        </authorList>
    </citation>
    <scope>NUCLEOTIDE SEQUENCE [LARGE SCALE GENOMIC DNA]</scope>
    <source>
        <strain evidence="3 4">CBS 600.67</strain>
    </source>
</reference>
<dbReference type="InterPro" id="IPR027417">
    <property type="entry name" value="P-loop_NTPase"/>
</dbReference>
<dbReference type="CDD" id="cd00154">
    <property type="entry name" value="Rab"/>
    <property type="match status" value="1"/>
</dbReference>
<keyword evidence="3" id="KW-0378">Hydrolase</keyword>
<protein>
    <submittedName>
        <fullName evidence="3">P-loop containing nucleoside triphosphate hydrolase protein</fullName>
    </submittedName>
</protein>
<dbReference type="PROSITE" id="PS51421">
    <property type="entry name" value="RAS"/>
    <property type="match status" value="1"/>
</dbReference>
<dbReference type="InterPro" id="IPR050227">
    <property type="entry name" value="Rab"/>
</dbReference>
<evidence type="ECO:0000313" key="4">
    <source>
        <dbReference type="Proteomes" id="UP001610335"/>
    </source>
</evidence>
<evidence type="ECO:0000256" key="2">
    <source>
        <dbReference type="ARBA" id="ARBA00023134"/>
    </source>
</evidence>
<dbReference type="NCBIfam" id="TIGR00231">
    <property type="entry name" value="small_GTP"/>
    <property type="match status" value="1"/>
</dbReference>
<evidence type="ECO:0000256" key="1">
    <source>
        <dbReference type="ARBA" id="ARBA00022741"/>
    </source>
</evidence>
<comment type="caution">
    <text evidence="3">The sequence shown here is derived from an EMBL/GenBank/DDBJ whole genome shotgun (WGS) entry which is preliminary data.</text>
</comment>
<keyword evidence="4" id="KW-1185">Reference proteome</keyword>
<dbReference type="SMART" id="SM00175">
    <property type="entry name" value="RAB"/>
    <property type="match status" value="1"/>
</dbReference>
<dbReference type="Pfam" id="PF00071">
    <property type="entry name" value="Ras"/>
    <property type="match status" value="1"/>
</dbReference>
<dbReference type="GO" id="GO:0016787">
    <property type="term" value="F:hydrolase activity"/>
    <property type="evidence" value="ECO:0007669"/>
    <property type="project" value="UniProtKB-KW"/>
</dbReference>
<dbReference type="EMBL" id="JBFXLS010000003">
    <property type="protein sequence ID" value="KAL2833917.1"/>
    <property type="molecule type" value="Genomic_DNA"/>
</dbReference>
<evidence type="ECO:0000313" key="3">
    <source>
        <dbReference type="EMBL" id="KAL2833917.1"/>
    </source>
</evidence>
<dbReference type="SMART" id="SM00173">
    <property type="entry name" value="RAS"/>
    <property type="match status" value="1"/>
</dbReference>
<proteinExistence type="predicted"/>
<organism evidence="3 4">
    <name type="scientific">Aspergillus cavernicola</name>
    <dbReference type="NCBI Taxonomy" id="176166"/>
    <lineage>
        <taxon>Eukaryota</taxon>
        <taxon>Fungi</taxon>
        <taxon>Dikarya</taxon>
        <taxon>Ascomycota</taxon>
        <taxon>Pezizomycotina</taxon>
        <taxon>Eurotiomycetes</taxon>
        <taxon>Eurotiomycetidae</taxon>
        <taxon>Eurotiales</taxon>
        <taxon>Aspergillaceae</taxon>
        <taxon>Aspergillus</taxon>
        <taxon>Aspergillus subgen. Nidulantes</taxon>
    </lineage>
</organism>
<dbReference type="PRINTS" id="PR00449">
    <property type="entry name" value="RASTRNSFRMNG"/>
</dbReference>
<keyword evidence="2" id="KW-0342">GTP-binding</keyword>